<comment type="similarity">
    <text evidence="2">Belongs to the oxidase-dependent Fe transporter (OFeT) (TC 9.A.10.1) family.</text>
</comment>
<gene>
    <name evidence="8" type="ORF">EV693_105118</name>
</gene>
<evidence type="ECO:0000256" key="2">
    <source>
        <dbReference type="ARBA" id="ARBA00008333"/>
    </source>
</evidence>
<evidence type="ECO:0000313" key="8">
    <source>
        <dbReference type="EMBL" id="TCP17647.1"/>
    </source>
</evidence>
<evidence type="ECO:0000256" key="7">
    <source>
        <dbReference type="SAM" id="SignalP"/>
    </source>
</evidence>
<comment type="subcellular location">
    <subcellularLocation>
        <location evidence="1">Membrane</location>
        <topology evidence="1">Multi-pass membrane protein</topology>
    </subcellularLocation>
</comment>
<evidence type="ECO:0000313" key="9">
    <source>
        <dbReference type="Proteomes" id="UP000295537"/>
    </source>
</evidence>
<dbReference type="AlphaFoldDB" id="A0A4R2N9F5"/>
<feature type="chain" id="PRO_5020723786" evidence="7">
    <location>
        <begin position="17"/>
        <end position="568"/>
    </location>
</feature>
<feature type="signal peptide" evidence="7">
    <location>
        <begin position="1"/>
        <end position="16"/>
    </location>
</feature>
<feature type="transmembrane region" description="Helical" evidence="6">
    <location>
        <begin position="383"/>
        <end position="403"/>
    </location>
</feature>
<evidence type="ECO:0000256" key="5">
    <source>
        <dbReference type="ARBA" id="ARBA00023136"/>
    </source>
</evidence>
<keyword evidence="7" id="KW-0732">Signal</keyword>
<organism evidence="8 9">
    <name type="scientific">Nicoletella semolina</name>
    <dbReference type="NCBI Taxonomy" id="271160"/>
    <lineage>
        <taxon>Bacteria</taxon>
        <taxon>Pseudomonadati</taxon>
        <taxon>Pseudomonadota</taxon>
        <taxon>Gammaproteobacteria</taxon>
        <taxon>Pasteurellales</taxon>
        <taxon>Pasteurellaceae</taxon>
        <taxon>Nicoletella</taxon>
    </lineage>
</organism>
<dbReference type="PANTHER" id="PTHR31632:SF2">
    <property type="entry name" value="PLASMA MEMBRANE IRON PERMEASE"/>
    <property type="match status" value="1"/>
</dbReference>
<accession>A0A4R2N9F5</accession>
<sequence length="568" mass="62993">MLSSLLWLLFIPALFANTAEKVATKVDVSGLFVQLSDAMEAVKKDQLSQVEPHLSAFEKAFLALETHQSPAGKRVQSQLITTKKHKNLSELEALSKALYQFEKEQNPVDYAQKRQRFIKRIMPVFHKLQQAIEHQDNELAQQAYKRFNTTWTVNEKVVRETSLGHYGQIETAMTLMRVALLSEPINWTEVKQQVVNLGNALADFNAGNVLQPAVSADPNAPQTLSEGIALLDQAYAAFSQHQVAKGNAAIRLFIQQWAIFEGEVRTRNVELYQAIETELPLLIAKGDQLDELQKFSHILARLKTLEPDSPYGVVDALFILLREGVEALMIIMALIASLNVANLPQAKRWVYGGAITGVVASVIGAIALQQLFPAITAGTNREILEGAVGVLAVIMMLIIGGWLHSKSSIKGWQKFVENQINKALATGSLLSMFGLSFLSVFREGAETILFYAGMLPRIALNDFILGILGALLLLALIAWLMNYLTISSKKWLPIHQLFNVMTWLIYALGFKILGVSIHALQLTNMLPITAIDFAPNMPILGFYATEQGVAAQLIYLLCIPLISRCFKK</sequence>
<dbReference type="Pfam" id="PF03239">
    <property type="entry name" value="FTR1"/>
    <property type="match status" value="1"/>
</dbReference>
<keyword evidence="3 6" id="KW-0812">Transmembrane</keyword>
<reference evidence="8 9" key="1">
    <citation type="submission" date="2019-03" db="EMBL/GenBank/DDBJ databases">
        <title>Genomic Encyclopedia of Type Strains, Phase IV (KMG-IV): sequencing the most valuable type-strain genomes for metagenomic binning, comparative biology and taxonomic classification.</title>
        <authorList>
            <person name="Goeker M."/>
        </authorList>
    </citation>
    <scope>NUCLEOTIDE SEQUENCE [LARGE SCALE GENOMIC DNA]</scope>
    <source>
        <strain evidence="8 9">DSM 16380</strain>
    </source>
</reference>
<feature type="transmembrane region" description="Helical" evidence="6">
    <location>
        <begin position="349"/>
        <end position="371"/>
    </location>
</feature>
<keyword evidence="9" id="KW-1185">Reference proteome</keyword>
<evidence type="ECO:0000256" key="4">
    <source>
        <dbReference type="ARBA" id="ARBA00022989"/>
    </source>
</evidence>
<dbReference type="RefSeq" id="WP_243694576.1">
    <property type="nucleotide sequence ID" value="NZ_LVXA01000001.1"/>
</dbReference>
<feature type="transmembrane region" description="Helical" evidence="6">
    <location>
        <begin position="316"/>
        <end position="337"/>
    </location>
</feature>
<dbReference type="GO" id="GO:0015093">
    <property type="term" value="F:ferrous iron transmembrane transporter activity"/>
    <property type="evidence" value="ECO:0007669"/>
    <property type="project" value="TreeGrafter"/>
</dbReference>
<evidence type="ECO:0000256" key="3">
    <source>
        <dbReference type="ARBA" id="ARBA00022692"/>
    </source>
</evidence>
<proteinExistence type="inferred from homology"/>
<name>A0A4R2N9F5_9PAST</name>
<dbReference type="GO" id="GO:0033573">
    <property type="term" value="C:high-affinity iron permease complex"/>
    <property type="evidence" value="ECO:0007669"/>
    <property type="project" value="InterPro"/>
</dbReference>
<dbReference type="PANTHER" id="PTHR31632">
    <property type="entry name" value="IRON TRANSPORTER FTH1"/>
    <property type="match status" value="1"/>
</dbReference>
<keyword evidence="5 6" id="KW-0472">Membrane</keyword>
<keyword evidence="4 6" id="KW-1133">Transmembrane helix</keyword>
<feature type="transmembrane region" description="Helical" evidence="6">
    <location>
        <begin position="497"/>
        <end position="520"/>
    </location>
</feature>
<evidence type="ECO:0000256" key="1">
    <source>
        <dbReference type="ARBA" id="ARBA00004141"/>
    </source>
</evidence>
<evidence type="ECO:0000256" key="6">
    <source>
        <dbReference type="SAM" id="Phobius"/>
    </source>
</evidence>
<dbReference type="InterPro" id="IPR004923">
    <property type="entry name" value="FTR1/Fip1/EfeU"/>
</dbReference>
<feature type="transmembrane region" description="Helical" evidence="6">
    <location>
        <begin position="423"/>
        <end position="441"/>
    </location>
</feature>
<comment type="caution">
    <text evidence="8">The sequence shown here is derived from an EMBL/GenBank/DDBJ whole genome shotgun (WGS) entry which is preliminary data.</text>
</comment>
<dbReference type="Proteomes" id="UP000295537">
    <property type="component" value="Unassembled WGS sequence"/>
</dbReference>
<feature type="transmembrane region" description="Helical" evidence="6">
    <location>
        <begin position="463"/>
        <end position="485"/>
    </location>
</feature>
<protein>
    <submittedName>
        <fullName evidence="8">High-affinity iron transporter</fullName>
    </submittedName>
</protein>
<dbReference type="EMBL" id="SLXJ01000005">
    <property type="protein sequence ID" value="TCP17647.1"/>
    <property type="molecule type" value="Genomic_DNA"/>
</dbReference>
<feature type="transmembrane region" description="Helical" evidence="6">
    <location>
        <begin position="540"/>
        <end position="562"/>
    </location>
</feature>